<dbReference type="InterPro" id="IPR037523">
    <property type="entry name" value="VOC_core"/>
</dbReference>
<dbReference type="PROSITE" id="PS51819">
    <property type="entry name" value="VOC"/>
    <property type="match status" value="1"/>
</dbReference>
<organism evidence="2 3">
    <name type="scientific">Aliidiomarina shirensis</name>
    <dbReference type="NCBI Taxonomy" id="1048642"/>
    <lineage>
        <taxon>Bacteria</taxon>
        <taxon>Pseudomonadati</taxon>
        <taxon>Pseudomonadota</taxon>
        <taxon>Gammaproteobacteria</taxon>
        <taxon>Alteromonadales</taxon>
        <taxon>Idiomarinaceae</taxon>
        <taxon>Aliidiomarina</taxon>
    </lineage>
</organism>
<dbReference type="InterPro" id="IPR029068">
    <property type="entry name" value="Glyas_Bleomycin-R_OHBP_Dase"/>
</dbReference>
<feature type="domain" description="VOC" evidence="1">
    <location>
        <begin position="7"/>
        <end position="136"/>
    </location>
</feature>
<protein>
    <submittedName>
        <fullName evidence="2">Glyoxalase</fullName>
    </submittedName>
</protein>
<reference evidence="3" key="1">
    <citation type="journal article" date="2018" name="Front. Microbiol.">
        <title>Genome-Based Analysis Reveals the Taxonomy and Diversity of the Family Idiomarinaceae.</title>
        <authorList>
            <person name="Liu Y."/>
            <person name="Lai Q."/>
            <person name="Shao Z."/>
        </authorList>
    </citation>
    <scope>NUCLEOTIDE SEQUENCE [LARGE SCALE GENOMIC DNA]</scope>
    <source>
        <strain evidence="3">AIS</strain>
    </source>
</reference>
<dbReference type="InterPro" id="IPR004360">
    <property type="entry name" value="Glyas_Fos-R_dOase_dom"/>
</dbReference>
<dbReference type="Pfam" id="PF00903">
    <property type="entry name" value="Glyoxalase"/>
    <property type="match status" value="1"/>
</dbReference>
<dbReference type="PANTHER" id="PTHR36503:SF1">
    <property type="entry name" value="BLR2520 PROTEIN"/>
    <property type="match status" value="1"/>
</dbReference>
<name>A0A432WL36_9GAMM</name>
<sequence>MAKFSNSISYITLGVDSLERSLAFYRDGLGLSTKGILGEEINNGAVVFFDFQPGLKLALWPRKSISEECGVTLGQPDSAGFMLAHNVADRAAVDDIIQQVTAAGATIVRPAKSFGWGGYGGVFQDPDGHLWEVVWNPHDGSAD</sequence>
<evidence type="ECO:0000313" key="2">
    <source>
        <dbReference type="EMBL" id="RUO34399.1"/>
    </source>
</evidence>
<evidence type="ECO:0000259" key="1">
    <source>
        <dbReference type="PROSITE" id="PS51819"/>
    </source>
</evidence>
<dbReference type="AlphaFoldDB" id="A0A432WL36"/>
<dbReference type="Gene3D" id="3.10.180.10">
    <property type="entry name" value="2,3-Dihydroxybiphenyl 1,2-Dioxygenase, domain 1"/>
    <property type="match status" value="1"/>
</dbReference>
<dbReference type="RefSeq" id="WP_126809019.1">
    <property type="nucleotide sequence ID" value="NZ_PIPP01000007.1"/>
</dbReference>
<evidence type="ECO:0000313" key="3">
    <source>
        <dbReference type="Proteomes" id="UP000286934"/>
    </source>
</evidence>
<proteinExistence type="predicted"/>
<gene>
    <name evidence="2" type="ORF">CWE13_12305</name>
</gene>
<dbReference type="OrthoDB" id="4265398at2"/>
<dbReference type="PANTHER" id="PTHR36503">
    <property type="entry name" value="BLR2520 PROTEIN"/>
    <property type="match status" value="1"/>
</dbReference>
<dbReference type="SUPFAM" id="SSF54593">
    <property type="entry name" value="Glyoxalase/Bleomycin resistance protein/Dihydroxybiphenyl dioxygenase"/>
    <property type="match status" value="1"/>
</dbReference>
<dbReference type="EMBL" id="PIPP01000007">
    <property type="protein sequence ID" value="RUO34399.1"/>
    <property type="molecule type" value="Genomic_DNA"/>
</dbReference>
<comment type="caution">
    <text evidence="2">The sequence shown here is derived from an EMBL/GenBank/DDBJ whole genome shotgun (WGS) entry which is preliminary data.</text>
</comment>
<keyword evidence="3" id="KW-1185">Reference proteome</keyword>
<dbReference type="Proteomes" id="UP000286934">
    <property type="component" value="Unassembled WGS sequence"/>
</dbReference>
<accession>A0A432WL36</accession>